<dbReference type="SUPFAM" id="SSF46785">
    <property type="entry name" value="Winged helix' DNA-binding domain"/>
    <property type="match status" value="1"/>
</dbReference>
<dbReference type="SMART" id="SM00418">
    <property type="entry name" value="HTH_ARSR"/>
    <property type="match status" value="1"/>
</dbReference>
<dbReference type="Gene3D" id="1.10.10.10">
    <property type="entry name" value="Winged helix-like DNA-binding domain superfamily/Winged helix DNA-binding domain"/>
    <property type="match status" value="1"/>
</dbReference>
<evidence type="ECO:0000256" key="3">
    <source>
        <dbReference type="ARBA" id="ARBA00023163"/>
    </source>
</evidence>
<sequence>MIMYLLGGFMSEDSTNQLLLAMKQAATQTSSLLKTLGNPDRLLLLCQLTQGEACVSDLETSLGIQQPTLSQQLTVLRHEGLVTTRREGKRIYYAIADEKLFTLLNTLYQLYCPVQEK</sequence>
<evidence type="ECO:0000256" key="2">
    <source>
        <dbReference type="ARBA" id="ARBA00023125"/>
    </source>
</evidence>
<evidence type="ECO:0000313" key="6">
    <source>
        <dbReference type="Proteomes" id="UP000004506"/>
    </source>
</evidence>
<evidence type="ECO:0000256" key="1">
    <source>
        <dbReference type="ARBA" id="ARBA00023015"/>
    </source>
</evidence>
<dbReference type="NCBIfam" id="NF033788">
    <property type="entry name" value="HTH_metalloreg"/>
    <property type="match status" value="1"/>
</dbReference>
<dbReference type="InterPro" id="IPR051011">
    <property type="entry name" value="Metal_resp_trans_reg"/>
</dbReference>
<evidence type="ECO:0000259" key="4">
    <source>
        <dbReference type="PROSITE" id="PS50987"/>
    </source>
</evidence>
<dbReference type="Pfam" id="PF01022">
    <property type="entry name" value="HTH_5"/>
    <property type="match status" value="1"/>
</dbReference>
<dbReference type="PROSITE" id="PS50987">
    <property type="entry name" value="HTH_ARSR_2"/>
    <property type="match status" value="1"/>
</dbReference>
<keyword evidence="2" id="KW-0238">DNA-binding</keyword>
<dbReference type="PRINTS" id="PR00778">
    <property type="entry name" value="HTHARSR"/>
</dbReference>
<organism evidence="5 6">
    <name type="scientific">Providencia stuartii ATCC 25827</name>
    <dbReference type="NCBI Taxonomy" id="471874"/>
    <lineage>
        <taxon>Bacteria</taxon>
        <taxon>Pseudomonadati</taxon>
        <taxon>Pseudomonadota</taxon>
        <taxon>Gammaproteobacteria</taxon>
        <taxon>Enterobacterales</taxon>
        <taxon>Morganellaceae</taxon>
        <taxon>Providencia</taxon>
    </lineage>
</organism>
<reference evidence="6" key="2">
    <citation type="submission" date="2008-04" db="EMBL/GenBank/DDBJ databases">
        <title>Draft genome sequence of Providencia stuartii(ATCC 25827).</title>
        <authorList>
            <person name="Sudarsanam P."/>
            <person name="Ley R."/>
            <person name="Guruge J."/>
            <person name="Turnbaugh P.J."/>
            <person name="Mahowald M."/>
            <person name="Liep D."/>
            <person name="Gordon J."/>
        </authorList>
    </citation>
    <scope>NUCLEOTIDE SEQUENCE [LARGE SCALE GENOMIC DNA]</scope>
    <source>
        <strain evidence="6">ATCC 25827</strain>
    </source>
</reference>
<keyword evidence="1" id="KW-0805">Transcription regulation</keyword>
<evidence type="ECO:0000313" key="5">
    <source>
        <dbReference type="EMBL" id="EDU60252.1"/>
    </source>
</evidence>
<feature type="domain" description="HTH arsR-type" evidence="4">
    <location>
        <begin position="21"/>
        <end position="115"/>
    </location>
</feature>
<accession>A0AA86Z1B6</accession>
<name>A0AA86Z1B6_PROST</name>
<dbReference type="InterPro" id="IPR001845">
    <property type="entry name" value="HTH_ArsR_DNA-bd_dom"/>
</dbReference>
<dbReference type="PANTHER" id="PTHR43132">
    <property type="entry name" value="ARSENICAL RESISTANCE OPERON REPRESSOR ARSR-RELATED"/>
    <property type="match status" value="1"/>
</dbReference>
<dbReference type="PANTHER" id="PTHR43132:SF2">
    <property type="entry name" value="ARSENICAL RESISTANCE OPERON REPRESSOR ARSR-RELATED"/>
    <property type="match status" value="1"/>
</dbReference>
<dbReference type="AlphaFoldDB" id="A0AA86Z1B6"/>
<reference evidence="5 6" key="3">
    <citation type="submission" date="2008-05" db="EMBL/GenBank/DDBJ databases">
        <authorList>
            <person name="Fulton L."/>
            <person name="Clifton S."/>
            <person name="Fulton B."/>
            <person name="Xu J."/>
            <person name="Minx P."/>
            <person name="Pepin K.H."/>
            <person name="Johnson M."/>
            <person name="Thiruvilangam P."/>
            <person name="Bhonagiri V."/>
            <person name="Nash W.E."/>
            <person name="Mardis E.R."/>
            <person name="Wilson R.K."/>
        </authorList>
    </citation>
    <scope>NUCLEOTIDE SEQUENCE [LARGE SCALE GENOMIC DNA]</scope>
    <source>
        <strain evidence="5 6">ATCC 25827</strain>
    </source>
</reference>
<gene>
    <name evidence="5" type="ORF">PROSTU_03458</name>
</gene>
<dbReference type="CDD" id="cd00090">
    <property type="entry name" value="HTH_ARSR"/>
    <property type="match status" value="1"/>
</dbReference>
<dbReference type="GO" id="GO:0003677">
    <property type="term" value="F:DNA binding"/>
    <property type="evidence" value="ECO:0007669"/>
    <property type="project" value="UniProtKB-KW"/>
</dbReference>
<reference evidence="6" key="1">
    <citation type="submission" date="2008-04" db="EMBL/GenBank/DDBJ databases">
        <title>Draft genome sequence of Providencia stuartii (ATCC 25827).</title>
        <authorList>
            <person name="Sudarsanam P."/>
            <person name="Ley R."/>
            <person name="Guruge J."/>
            <person name="Turnbaugh P.J."/>
            <person name="Mahowald M."/>
            <person name="Liep D."/>
            <person name="Gordon J."/>
        </authorList>
    </citation>
    <scope>NUCLEOTIDE SEQUENCE [LARGE SCALE GENOMIC DNA]</scope>
    <source>
        <strain evidence="6">ATCC 25827</strain>
    </source>
</reference>
<proteinExistence type="predicted"/>
<dbReference type="InterPro" id="IPR011991">
    <property type="entry name" value="ArsR-like_HTH"/>
</dbReference>
<dbReference type="Proteomes" id="UP000004506">
    <property type="component" value="Unassembled WGS sequence"/>
</dbReference>
<dbReference type="GO" id="GO:0003700">
    <property type="term" value="F:DNA-binding transcription factor activity"/>
    <property type="evidence" value="ECO:0007669"/>
    <property type="project" value="InterPro"/>
</dbReference>
<keyword evidence="3" id="KW-0804">Transcription</keyword>
<protein>
    <submittedName>
        <fullName evidence="5">Transcriptional regulator, ArsR family</fullName>
    </submittedName>
</protein>
<dbReference type="EMBL" id="ABJD02000101">
    <property type="protein sequence ID" value="EDU60252.1"/>
    <property type="molecule type" value="Genomic_DNA"/>
</dbReference>
<dbReference type="InterPro" id="IPR036390">
    <property type="entry name" value="WH_DNA-bd_sf"/>
</dbReference>
<dbReference type="InterPro" id="IPR036388">
    <property type="entry name" value="WH-like_DNA-bd_sf"/>
</dbReference>
<comment type="caution">
    <text evidence="5">The sequence shown here is derived from an EMBL/GenBank/DDBJ whole genome shotgun (WGS) entry which is preliminary data.</text>
</comment>